<evidence type="ECO:0000256" key="2">
    <source>
        <dbReference type="HAMAP-Rule" id="MF_00984"/>
    </source>
</evidence>
<reference evidence="5 7" key="1">
    <citation type="journal article" date="2016" name="Genome Announc.">
        <title>Complete Genome Sequence of the Amino Acid-Fermenting Clostridium propionicum X2 (DSM 1682).</title>
        <authorList>
            <person name="Poehlein A."/>
            <person name="Schlien K."/>
            <person name="Chowdhury N.P."/>
            <person name="Gottschalk G."/>
            <person name="Buckel W."/>
            <person name="Daniel R."/>
        </authorList>
    </citation>
    <scope>NUCLEOTIDE SEQUENCE [LARGE SCALE GENOMIC DNA]</scope>
    <source>
        <strain evidence="5 7">X2</strain>
    </source>
</reference>
<feature type="compositionally biased region" description="Acidic residues" evidence="4">
    <location>
        <begin position="134"/>
        <end position="143"/>
    </location>
</feature>
<dbReference type="HAMAP" id="MF_00984">
    <property type="entry name" value="SSB"/>
    <property type="match status" value="1"/>
</dbReference>
<dbReference type="Pfam" id="PF00436">
    <property type="entry name" value="SSB"/>
    <property type="match status" value="1"/>
</dbReference>
<comment type="subunit">
    <text evidence="2">Homotetramer.</text>
</comment>
<dbReference type="PIRSF" id="PIRSF002070">
    <property type="entry name" value="SSB"/>
    <property type="match status" value="1"/>
</dbReference>
<dbReference type="EMBL" id="CP014223">
    <property type="protein sequence ID" value="AMJ39682.1"/>
    <property type="molecule type" value="Genomic_DNA"/>
</dbReference>
<dbReference type="GO" id="GO:0006260">
    <property type="term" value="P:DNA replication"/>
    <property type="evidence" value="ECO:0007669"/>
    <property type="project" value="UniProtKB-UniRule"/>
</dbReference>
<organism evidence="6 8">
    <name type="scientific">Anaerotignum propionicum DSM 1682</name>
    <dbReference type="NCBI Taxonomy" id="991789"/>
    <lineage>
        <taxon>Bacteria</taxon>
        <taxon>Bacillati</taxon>
        <taxon>Bacillota</taxon>
        <taxon>Clostridia</taxon>
        <taxon>Lachnospirales</taxon>
        <taxon>Anaerotignaceae</taxon>
        <taxon>Anaerotignum</taxon>
    </lineage>
</organism>
<dbReference type="RefSeq" id="WP_066046578.1">
    <property type="nucleotide sequence ID" value="NZ_CP014223.1"/>
</dbReference>
<protein>
    <recommendedName>
        <fullName evidence="2 3">Single-stranded DNA-binding protein</fullName>
        <shortName evidence="2">SSB</shortName>
    </recommendedName>
</protein>
<comment type="caution">
    <text evidence="2">Lacks conserved residue(s) required for the propagation of feature annotation.</text>
</comment>
<keyword evidence="2" id="KW-0233">DNA recombination</keyword>
<dbReference type="InterPro" id="IPR000424">
    <property type="entry name" value="Primosome_PriB/ssb"/>
</dbReference>
<evidence type="ECO:0000256" key="1">
    <source>
        <dbReference type="ARBA" id="ARBA00023125"/>
    </source>
</evidence>
<keyword evidence="7" id="KW-1185">Reference proteome</keyword>
<accession>A0A0X8V7T9</accession>
<dbReference type="OrthoDB" id="9809878at2"/>
<dbReference type="PANTHER" id="PTHR10302">
    <property type="entry name" value="SINGLE-STRANDED DNA-BINDING PROTEIN"/>
    <property type="match status" value="1"/>
</dbReference>
<dbReference type="Proteomes" id="UP000068026">
    <property type="component" value="Chromosome"/>
</dbReference>
<dbReference type="GO" id="GO:0009295">
    <property type="term" value="C:nucleoid"/>
    <property type="evidence" value="ECO:0007669"/>
    <property type="project" value="TreeGrafter"/>
</dbReference>
<dbReference type="GO" id="GO:0003697">
    <property type="term" value="F:single-stranded DNA binding"/>
    <property type="evidence" value="ECO:0007669"/>
    <property type="project" value="UniProtKB-UniRule"/>
</dbReference>
<feature type="short sequence motif" description="Important for interaction with partner proteins" evidence="2">
    <location>
        <begin position="138"/>
        <end position="143"/>
    </location>
</feature>
<reference evidence="8" key="3">
    <citation type="submission" date="2016-11" db="EMBL/GenBank/DDBJ databases">
        <authorList>
            <person name="Jaros S."/>
            <person name="Januszkiewicz K."/>
            <person name="Wedrychowicz H."/>
        </authorList>
    </citation>
    <scope>NUCLEOTIDE SEQUENCE [LARGE SCALE GENOMIC DNA]</scope>
    <source>
        <strain evidence="8">DSM 1682</strain>
    </source>
</reference>
<evidence type="ECO:0000256" key="3">
    <source>
        <dbReference type="PIRNR" id="PIRNR002070"/>
    </source>
</evidence>
<dbReference type="Proteomes" id="UP000184204">
    <property type="component" value="Unassembled WGS sequence"/>
</dbReference>
<dbReference type="InterPro" id="IPR012340">
    <property type="entry name" value="NA-bd_OB-fold"/>
</dbReference>
<reference evidence="7" key="2">
    <citation type="submission" date="2016-01" db="EMBL/GenBank/DDBJ databases">
        <authorList>
            <person name="Poehlein A."/>
            <person name="Schlien K."/>
            <person name="Gottschalk G."/>
            <person name="Buckel W."/>
            <person name="Daniel R."/>
        </authorList>
    </citation>
    <scope>NUCLEOTIDE SEQUENCE [LARGE SCALE GENOMIC DNA]</scope>
    <source>
        <strain evidence="7">X2</strain>
    </source>
</reference>
<dbReference type="InterPro" id="IPR011344">
    <property type="entry name" value="ssDNA-bd"/>
</dbReference>
<dbReference type="AlphaFoldDB" id="A0A0X8V7T9"/>
<name>A0A0X8V7T9_ANAPI</name>
<dbReference type="GO" id="GO:0006310">
    <property type="term" value="P:DNA recombination"/>
    <property type="evidence" value="ECO:0007669"/>
    <property type="project" value="UniProtKB-UniRule"/>
</dbReference>
<dbReference type="Gene3D" id="2.40.50.140">
    <property type="entry name" value="Nucleic acid-binding proteins"/>
    <property type="match status" value="1"/>
</dbReference>
<sequence length="143" mass="16218">MNKVILMGRLTKDPEVRYSQGNEPLAVARYSLAVNRRFKRQGEPDADFINCVSFGKAGEFAEKYFKKGQMVSVIGRLQVRSWDDNEGKKRWSTDVVVEEQYFAESKASFEGHKADAPAAPKQTAQDDGFYPIDESIEDDDLPF</sequence>
<dbReference type="GO" id="GO:0006281">
    <property type="term" value="P:DNA repair"/>
    <property type="evidence" value="ECO:0007669"/>
    <property type="project" value="UniProtKB-UniRule"/>
</dbReference>
<keyword evidence="1 2" id="KW-0238">DNA-binding</keyword>
<reference evidence="6" key="4">
    <citation type="submission" date="2016-11" db="EMBL/GenBank/DDBJ databases">
        <authorList>
            <person name="Varghese N."/>
            <person name="Submissions S."/>
        </authorList>
    </citation>
    <scope>NUCLEOTIDE SEQUENCE</scope>
    <source>
        <strain evidence="6">DSM 1682</strain>
    </source>
</reference>
<gene>
    <name evidence="5" type="primary">ssbA_1</name>
    <name evidence="5" type="ORF">CPRO_00580</name>
    <name evidence="6" type="ORF">SAMN02745151_00301</name>
</gene>
<keyword evidence="2" id="KW-0235">DNA replication</keyword>
<dbReference type="PANTHER" id="PTHR10302:SF27">
    <property type="entry name" value="SINGLE-STRANDED DNA-BINDING PROTEIN"/>
    <property type="match status" value="1"/>
</dbReference>
<feature type="region of interest" description="Disordered" evidence="4">
    <location>
        <begin position="109"/>
        <end position="143"/>
    </location>
</feature>
<evidence type="ECO:0000313" key="6">
    <source>
        <dbReference type="EMBL" id="SHE30388.1"/>
    </source>
</evidence>
<dbReference type="KEGG" id="cpro:CPRO_00580"/>
<evidence type="ECO:0000313" key="5">
    <source>
        <dbReference type="EMBL" id="AMJ39682.1"/>
    </source>
</evidence>
<dbReference type="PROSITE" id="PS50935">
    <property type="entry name" value="SSB"/>
    <property type="match status" value="1"/>
</dbReference>
<dbReference type="SUPFAM" id="SSF50249">
    <property type="entry name" value="Nucleic acid-binding proteins"/>
    <property type="match status" value="1"/>
</dbReference>
<evidence type="ECO:0000313" key="7">
    <source>
        <dbReference type="Proteomes" id="UP000068026"/>
    </source>
</evidence>
<keyword evidence="2" id="KW-0234">DNA repair</keyword>
<proteinExistence type="inferred from homology"/>
<evidence type="ECO:0000313" key="8">
    <source>
        <dbReference type="Proteomes" id="UP000184204"/>
    </source>
</evidence>
<keyword evidence="2" id="KW-0227">DNA damage</keyword>
<dbReference type="NCBIfam" id="TIGR00621">
    <property type="entry name" value="ssb"/>
    <property type="match status" value="1"/>
</dbReference>
<dbReference type="EMBL" id="FQUA01000001">
    <property type="protein sequence ID" value="SHE30388.1"/>
    <property type="molecule type" value="Genomic_DNA"/>
</dbReference>
<dbReference type="CDD" id="cd04496">
    <property type="entry name" value="SSB_OBF"/>
    <property type="match status" value="1"/>
</dbReference>
<evidence type="ECO:0000256" key="4">
    <source>
        <dbReference type="SAM" id="MobiDB-lite"/>
    </source>
</evidence>
<comment type="function">
    <text evidence="2">Plays an important role in DNA replication, recombination and repair. Binds to ssDNA and to an array of partner proteins to recruit them to their sites of action during DNA metabolism.</text>
</comment>